<dbReference type="Proteomes" id="UP000681720">
    <property type="component" value="Unassembled WGS sequence"/>
</dbReference>
<evidence type="ECO:0000313" key="3">
    <source>
        <dbReference type="Proteomes" id="UP000681720"/>
    </source>
</evidence>
<sequence length="76" mass="8430">MVKIHHRIQIIGDSDLMSLSGSFSSLHIDNHNSIKSDLNQKNGSNQKQSNGLDTNSQTEIHPIITKSTTDEFQLPS</sequence>
<evidence type="ECO:0000313" key="2">
    <source>
        <dbReference type="EMBL" id="CAF5214959.1"/>
    </source>
</evidence>
<dbReference type="EMBL" id="CAJOBJ010356629">
    <property type="protein sequence ID" value="CAF5214959.1"/>
    <property type="molecule type" value="Genomic_DNA"/>
</dbReference>
<gene>
    <name evidence="2" type="ORF">GIL414_LOCUS81142</name>
</gene>
<comment type="caution">
    <text evidence="2">The sequence shown here is derived from an EMBL/GenBank/DDBJ whole genome shotgun (WGS) entry which is preliminary data.</text>
</comment>
<feature type="compositionally biased region" description="Low complexity" evidence="1">
    <location>
        <begin position="39"/>
        <end position="51"/>
    </location>
</feature>
<feature type="region of interest" description="Disordered" evidence="1">
    <location>
        <begin position="33"/>
        <end position="76"/>
    </location>
</feature>
<accession>A0A8S3JBR8</accession>
<reference evidence="2" key="1">
    <citation type="submission" date="2021-02" db="EMBL/GenBank/DDBJ databases">
        <authorList>
            <person name="Nowell W R."/>
        </authorList>
    </citation>
    <scope>NUCLEOTIDE SEQUENCE</scope>
</reference>
<name>A0A8S3JBR8_9BILA</name>
<evidence type="ECO:0000256" key="1">
    <source>
        <dbReference type="SAM" id="MobiDB-lite"/>
    </source>
</evidence>
<proteinExistence type="predicted"/>
<dbReference type="AlphaFoldDB" id="A0A8S3JBR8"/>
<organism evidence="2 3">
    <name type="scientific">Rotaria magnacalcarata</name>
    <dbReference type="NCBI Taxonomy" id="392030"/>
    <lineage>
        <taxon>Eukaryota</taxon>
        <taxon>Metazoa</taxon>
        <taxon>Spiralia</taxon>
        <taxon>Gnathifera</taxon>
        <taxon>Rotifera</taxon>
        <taxon>Eurotatoria</taxon>
        <taxon>Bdelloidea</taxon>
        <taxon>Philodinida</taxon>
        <taxon>Philodinidae</taxon>
        <taxon>Rotaria</taxon>
    </lineage>
</organism>
<protein>
    <submittedName>
        <fullName evidence="2">Uncharacterized protein</fullName>
    </submittedName>
</protein>
<feature type="compositionally biased region" description="Polar residues" evidence="1">
    <location>
        <begin position="52"/>
        <end position="76"/>
    </location>
</feature>